<protein>
    <submittedName>
        <fullName evidence="1">Uncharacterized protein</fullName>
    </submittedName>
</protein>
<reference evidence="1 2" key="1">
    <citation type="submission" date="2014-11" db="EMBL/GenBank/DDBJ databases">
        <authorList>
            <person name="Zhu J."/>
            <person name="Qi W."/>
            <person name="Song R."/>
        </authorList>
    </citation>
    <scope>NUCLEOTIDE SEQUENCE [LARGE SCALE GENOMIC DNA]</scope>
</reference>
<dbReference type="EMBL" id="CDMY01000255">
    <property type="protein sequence ID" value="CEL97656.1"/>
    <property type="molecule type" value="Genomic_DNA"/>
</dbReference>
<dbReference type="InParanoid" id="A0A0G4EKK8"/>
<sequence>MHTCRGTWMGFAGARGIIDLIQNPDYRRFAAQNVSDFFSEKAEAISDFVGTKLKLSACTVIFEPEDVTGMLPEGATEKHLFRMEGKRYSHLPFKSCPAPHICVVTHVRLNFQGSFPTQTDGDGTCVTYKKGETLKNCHSFGKQSVGEPGERSFMSYCTQKDMDVVATWDGGDSISKAVFCGYDVEYRCF</sequence>
<organism evidence="1 2">
    <name type="scientific">Vitrella brassicaformis (strain CCMP3155)</name>
    <dbReference type="NCBI Taxonomy" id="1169540"/>
    <lineage>
        <taxon>Eukaryota</taxon>
        <taxon>Sar</taxon>
        <taxon>Alveolata</taxon>
        <taxon>Colpodellida</taxon>
        <taxon>Vitrellaceae</taxon>
        <taxon>Vitrella</taxon>
    </lineage>
</organism>
<dbReference type="VEuPathDB" id="CryptoDB:Vbra_12241"/>
<dbReference type="AlphaFoldDB" id="A0A0G4EKK8"/>
<dbReference type="Proteomes" id="UP000041254">
    <property type="component" value="Unassembled WGS sequence"/>
</dbReference>
<evidence type="ECO:0000313" key="1">
    <source>
        <dbReference type="EMBL" id="CEL97656.1"/>
    </source>
</evidence>
<proteinExistence type="predicted"/>
<keyword evidence="2" id="KW-1185">Reference proteome</keyword>
<accession>A0A0G4EKK8</accession>
<name>A0A0G4EKK8_VITBC</name>
<gene>
    <name evidence="1" type="ORF">Vbra_12241</name>
</gene>
<evidence type="ECO:0000313" key="2">
    <source>
        <dbReference type="Proteomes" id="UP000041254"/>
    </source>
</evidence>